<protein>
    <submittedName>
        <fullName evidence="2">Uncharacterized protein</fullName>
    </submittedName>
</protein>
<feature type="region of interest" description="Disordered" evidence="1">
    <location>
        <begin position="1"/>
        <end position="67"/>
    </location>
</feature>
<comment type="caution">
    <text evidence="2">The sequence shown here is derived from an EMBL/GenBank/DDBJ whole genome shotgun (WGS) entry which is preliminary data.</text>
</comment>
<evidence type="ECO:0000256" key="1">
    <source>
        <dbReference type="SAM" id="MobiDB-lite"/>
    </source>
</evidence>
<proteinExistence type="predicted"/>
<reference evidence="2 3" key="1">
    <citation type="journal article" date="2024" name="Plant Biotechnol. J.">
        <title>Dendrobium thyrsiflorum genome and its molecular insights into genes involved in important horticultural traits.</title>
        <authorList>
            <person name="Chen B."/>
            <person name="Wang J.Y."/>
            <person name="Zheng P.J."/>
            <person name="Li K.L."/>
            <person name="Liang Y.M."/>
            <person name="Chen X.F."/>
            <person name="Zhang C."/>
            <person name="Zhao X."/>
            <person name="He X."/>
            <person name="Zhang G.Q."/>
            <person name="Liu Z.J."/>
            <person name="Xu Q."/>
        </authorList>
    </citation>
    <scope>NUCLEOTIDE SEQUENCE [LARGE SCALE GENOMIC DNA]</scope>
    <source>
        <strain evidence="2">GZMU011</strain>
    </source>
</reference>
<name>A0ABD0VGD7_DENTH</name>
<feature type="compositionally biased region" description="Basic and acidic residues" evidence="1">
    <location>
        <begin position="97"/>
        <end position="121"/>
    </location>
</feature>
<dbReference type="AlphaFoldDB" id="A0ABD0VGD7"/>
<evidence type="ECO:0000313" key="2">
    <source>
        <dbReference type="EMBL" id="KAL0921553.1"/>
    </source>
</evidence>
<keyword evidence="3" id="KW-1185">Reference proteome</keyword>
<gene>
    <name evidence="2" type="ORF">M5K25_008636</name>
</gene>
<dbReference type="EMBL" id="JANQDX010000007">
    <property type="protein sequence ID" value="KAL0921553.1"/>
    <property type="molecule type" value="Genomic_DNA"/>
</dbReference>
<evidence type="ECO:0000313" key="3">
    <source>
        <dbReference type="Proteomes" id="UP001552299"/>
    </source>
</evidence>
<organism evidence="2 3">
    <name type="scientific">Dendrobium thyrsiflorum</name>
    <name type="common">Pinecone-like raceme dendrobium</name>
    <name type="synonym">Orchid</name>
    <dbReference type="NCBI Taxonomy" id="117978"/>
    <lineage>
        <taxon>Eukaryota</taxon>
        <taxon>Viridiplantae</taxon>
        <taxon>Streptophyta</taxon>
        <taxon>Embryophyta</taxon>
        <taxon>Tracheophyta</taxon>
        <taxon>Spermatophyta</taxon>
        <taxon>Magnoliopsida</taxon>
        <taxon>Liliopsida</taxon>
        <taxon>Asparagales</taxon>
        <taxon>Orchidaceae</taxon>
        <taxon>Epidendroideae</taxon>
        <taxon>Malaxideae</taxon>
        <taxon>Dendrobiinae</taxon>
        <taxon>Dendrobium</taxon>
    </lineage>
</organism>
<feature type="region of interest" description="Disordered" evidence="1">
    <location>
        <begin position="97"/>
        <end position="147"/>
    </location>
</feature>
<feature type="compositionally biased region" description="Low complexity" evidence="1">
    <location>
        <begin position="53"/>
        <end position="67"/>
    </location>
</feature>
<dbReference type="Proteomes" id="UP001552299">
    <property type="component" value="Unassembled WGS sequence"/>
</dbReference>
<feature type="compositionally biased region" description="Basic and acidic residues" evidence="1">
    <location>
        <begin position="7"/>
        <end position="16"/>
    </location>
</feature>
<sequence>MLNFRPNRRESRRSEVDGDGGGSPEEGVGQRRGSRRKHAEGTSPEELSRTATSEPGSEVEAAEEPASSGRCFQSSCRNFLHCGELPLLARSKCRNFRSGEKGKSSEEASRTAASEEAKEATRVISTSPAKQRSRTAMEEPEGERERCRANVNKCPPTNVTELPATRPHLGLLSPTSYAHSGFRLRLWRKCAPQAEFTEVYRFEVTFCGCGFQILHTFETPFFGGSGNSLPLLNCTWATSSDSDLFEAVFSSESAIVASGDSPIDSESSSRFTCSICDAISGSVSSSFGKYRSSSELDGNVLSPVPIACLGRSPPEKPLQVLKHLLHFVEYVDEYYQLLHCRLPASKPAYPSTGPFRRRILGCEVQVSRPDVLLAELVVVLLFFQPSLQMITFLWEGSNSLSGQGGGVSSHHRYFSSVNNPLCSKGFRLGQSFEDRNSSLRNVPCSGLRRWQMRTRHSSPCSNCRKINASELDGSSSTTSVDNSICQLDPGSSSQMDGNRGVLLIHSAQMKGFDAIGEHTGDDHDRNIMVPFCGKPPGSEDPGRNRLPTVPFDGKTIGVIRWRCITFQWPVVFTTDSLLLPTDSLFSFTGRYFRAHGGINKELLNYVIIIIFCWLLKQRINHFNLRTSETLSKSKSTVHLFKSSAIVVRMSSLLSKLVQIQVPCTAAQVN</sequence>
<accession>A0ABD0VGD7</accession>